<dbReference type="OMA" id="NFMIYSI"/>
<reference evidence="2" key="1">
    <citation type="submission" date="2007-07" db="EMBL/GenBank/DDBJ databases">
        <title>PCAP assembly of the Caenorhabditis remanei genome.</title>
        <authorList>
            <consortium name="The Caenorhabditis remanei Sequencing Consortium"/>
            <person name="Wilson R.K."/>
        </authorList>
    </citation>
    <scope>NUCLEOTIDE SEQUENCE [LARGE SCALE GENOMIC DNA]</scope>
    <source>
        <strain evidence="2">PB4641</strain>
    </source>
</reference>
<dbReference type="HOGENOM" id="CLU_066080_0_0_1"/>
<proteinExistence type="predicted"/>
<feature type="transmembrane region" description="Helical" evidence="1">
    <location>
        <begin position="261"/>
        <end position="279"/>
    </location>
</feature>
<name>E3MN68_CAERE</name>
<dbReference type="AlphaFoldDB" id="E3MN68"/>
<feature type="transmembrane region" description="Helical" evidence="1">
    <location>
        <begin position="230"/>
        <end position="249"/>
    </location>
</feature>
<evidence type="ECO:0000313" key="3">
    <source>
        <dbReference type="Proteomes" id="UP000008281"/>
    </source>
</evidence>
<feature type="transmembrane region" description="Helical" evidence="1">
    <location>
        <begin position="116"/>
        <end position="134"/>
    </location>
</feature>
<keyword evidence="1" id="KW-0472">Membrane</keyword>
<evidence type="ECO:0000256" key="1">
    <source>
        <dbReference type="SAM" id="Phobius"/>
    </source>
</evidence>
<feature type="transmembrane region" description="Helical" evidence="1">
    <location>
        <begin position="194"/>
        <end position="218"/>
    </location>
</feature>
<organism evidence="3">
    <name type="scientific">Caenorhabditis remanei</name>
    <name type="common">Caenorhabditis vulgaris</name>
    <dbReference type="NCBI Taxonomy" id="31234"/>
    <lineage>
        <taxon>Eukaryota</taxon>
        <taxon>Metazoa</taxon>
        <taxon>Ecdysozoa</taxon>
        <taxon>Nematoda</taxon>
        <taxon>Chromadorea</taxon>
        <taxon>Rhabditida</taxon>
        <taxon>Rhabditina</taxon>
        <taxon>Rhabditomorpha</taxon>
        <taxon>Rhabditoidea</taxon>
        <taxon>Rhabditidae</taxon>
        <taxon>Peloderinae</taxon>
        <taxon>Caenorhabditis</taxon>
    </lineage>
</organism>
<dbReference type="InParanoid" id="E3MN68"/>
<feature type="transmembrane region" description="Helical" evidence="1">
    <location>
        <begin position="16"/>
        <end position="36"/>
    </location>
</feature>
<dbReference type="EMBL" id="DS268459">
    <property type="protein sequence ID" value="EFP05941.1"/>
    <property type="molecule type" value="Genomic_DNA"/>
</dbReference>
<dbReference type="eggNOG" id="ENOG502THFF">
    <property type="taxonomic scope" value="Eukaryota"/>
</dbReference>
<dbReference type="Proteomes" id="UP000008281">
    <property type="component" value="Unassembled WGS sequence"/>
</dbReference>
<keyword evidence="1" id="KW-0812">Transmembrane</keyword>
<accession>E3MN68</accession>
<sequence>MLATTSVASSIPWNDVLYSNWCPIFTIVLLITRIIIVIIHRKMYARPAIVIIFLTIKFVIDYLMFEGVERFSLFSERINLQILTAIEIFYVIMSNFMIYSIFYADFALPLKVIIQFSVLNLILIILAIGLLIVIENLMCDITVVIALHVISSEFSRKRINVLEKCLSVPVILYYDKCSALIKCGIYNAIGKTLIYVTMVFKLLFDHFFRIFYISNLLINFTDPSLIRDRILFLIQILFTCLLLFVFLFYRRHNSELLGPVFGKLFLVISCYSYIFFVAAEKKIGGKQKSQRLPESNFVFENAAEELMFPAENELNTISDIASDDEGELDVEEELRNQQLHEPVVSASPVVSSREPSIFATGESGRSRRHEHRIQIIRRTLNRAPSIECYHPSTL</sequence>
<feature type="transmembrane region" description="Helical" evidence="1">
    <location>
        <begin position="48"/>
        <end position="65"/>
    </location>
</feature>
<evidence type="ECO:0000313" key="2">
    <source>
        <dbReference type="EMBL" id="EFP05941.1"/>
    </source>
</evidence>
<protein>
    <submittedName>
        <fullName evidence="2">Uncharacterized protein</fullName>
    </submittedName>
</protein>
<feature type="transmembrane region" description="Helical" evidence="1">
    <location>
        <begin position="85"/>
        <end position="104"/>
    </location>
</feature>
<gene>
    <name evidence="2" type="ORF">CRE_04961</name>
</gene>
<dbReference type="OrthoDB" id="5865417at2759"/>
<keyword evidence="3" id="KW-1185">Reference proteome</keyword>
<keyword evidence="1" id="KW-1133">Transmembrane helix</keyword>